<dbReference type="SUPFAM" id="SSF52402">
    <property type="entry name" value="Adenine nucleotide alpha hydrolases-like"/>
    <property type="match status" value="1"/>
</dbReference>
<comment type="cofactor">
    <cofactor evidence="1">
        <name>FAD</name>
        <dbReference type="ChEBI" id="CHEBI:57692"/>
    </cofactor>
</comment>
<dbReference type="InterPro" id="IPR012255">
    <property type="entry name" value="ETF_b"/>
</dbReference>
<dbReference type="PANTHER" id="PTHR21294:SF17">
    <property type="entry name" value="PROTEIN FIXA"/>
    <property type="match status" value="1"/>
</dbReference>
<dbReference type="InterPro" id="IPR033948">
    <property type="entry name" value="ETF_beta_N"/>
</dbReference>
<sequence>MDILVLVKQVPGELADVRLTAEHTIDRSTGGAVTDPVDRNALEAAVQLVEAQGGAVTVLTMGPASAKAALKECVSVGATRGVHINDDALVGADAWGTAQVLAAAARRLGEFDLVLAGARSFDGGTSSVPAMVAELLGLPQVTNVTEIEADGDALVCRQVLEDGHARIRITLPGVVTVDEYVNTPRYPSVKSKLAANKASFDVLTAADLGIDAAGAGATTTVLDITARPPREPGVRISGTPEEIADELVAALVSAGVL</sequence>
<dbReference type="SMART" id="SM00893">
    <property type="entry name" value="ETF"/>
    <property type="match status" value="1"/>
</dbReference>
<reference evidence="6 7" key="1">
    <citation type="submission" date="2022-07" db="EMBL/GenBank/DDBJ databases">
        <title>Novel species in genus cellulomonas.</title>
        <authorList>
            <person name="Ye L."/>
        </authorList>
    </citation>
    <scope>NUCLEOTIDE SEQUENCE [LARGE SCALE GENOMIC DNA]</scope>
    <source>
        <strain evidence="7">zg-Y338</strain>
    </source>
</reference>
<dbReference type="RefSeq" id="WP_227569146.1">
    <property type="nucleotide sequence ID" value="NZ_CP101988.1"/>
</dbReference>
<evidence type="ECO:0000256" key="1">
    <source>
        <dbReference type="ARBA" id="ARBA00001974"/>
    </source>
</evidence>
<dbReference type="PIRSF" id="PIRSF000090">
    <property type="entry name" value="Beta-ETF"/>
    <property type="match status" value="1"/>
</dbReference>
<evidence type="ECO:0000313" key="6">
    <source>
        <dbReference type="EMBL" id="UUI76839.1"/>
    </source>
</evidence>
<dbReference type="InterPro" id="IPR014730">
    <property type="entry name" value="ETF_a/b_N"/>
</dbReference>
<accession>A0ABY5L4X3</accession>
<evidence type="ECO:0000259" key="5">
    <source>
        <dbReference type="SMART" id="SM00893"/>
    </source>
</evidence>
<evidence type="ECO:0000313" key="7">
    <source>
        <dbReference type="Proteomes" id="UP001316189"/>
    </source>
</evidence>
<dbReference type="Pfam" id="PF01012">
    <property type="entry name" value="ETF"/>
    <property type="match status" value="1"/>
</dbReference>
<proteinExistence type="predicted"/>
<dbReference type="Proteomes" id="UP001316189">
    <property type="component" value="Chromosome"/>
</dbReference>
<comment type="subunit">
    <text evidence="2">Heterodimer of an alpha and a beta subunit.</text>
</comment>
<evidence type="ECO:0000256" key="2">
    <source>
        <dbReference type="ARBA" id="ARBA00011355"/>
    </source>
</evidence>
<gene>
    <name evidence="6" type="ORF">NP064_08200</name>
</gene>
<dbReference type="Gene3D" id="3.40.50.620">
    <property type="entry name" value="HUPs"/>
    <property type="match status" value="1"/>
</dbReference>
<evidence type="ECO:0000256" key="3">
    <source>
        <dbReference type="ARBA" id="ARBA00025649"/>
    </source>
</evidence>
<evidence type="ECO:0000256" key="4">
    <source>
        <dbReference type="ARBA" id="ARBA00042002"/>
    </source>
</evidence>
<dbReference type="InterPro" id="IPR014729">
    <property type="entry name" value="Rossmann-like_a/b/a_fold"/>
</dbReference>
<feature type="domain" description="Electron transfer flavoprotein alpha/beta-subunit N-terminal" evidence="5">
    <location>
        <begin position="22"/>
        <end position="212"/>
    </location>
</feature>
<dbReference type="PANTHER" id="PTHR21294">
    <property type="entry name" value="ELECTRON TRANSFER FLAVOPROTEIN BETA-SUBUNIT"/>
    <property type="match status" value="1"/>
</dbReference>
<comment type="function">
    <text evidence="3">The electron transfer flavoprotein serves as a specific electron acceptor for other dehydrogenases. It transfers the electrons to the main respiratory chain via ETF-ubiquinone oxidoreductase (ETF dehydrogenase).</text>
</comment>
<dbReference type="CDD" id="cd01714">
    <property type="entry name" value="ETF_beta"/>
    <property type="match status" value="1"/>
</dbReference>
<dbReference type="EMBL" id="CP101988">
    <property type="protein sequence ID" value="UUI76839.1"/>
    <property type="molecule type" value="Genomic_DNA"/>
</dbReference>
<name>A0ABY5L4X3_9CELL</name>
<keyword evidence="7" id="KW-1185">Reference proteome</keyword>
<protein>
    <recommendedName>
        <fullName evidence="4">Electron transfer flavoprotein small subunit</fullName>
    </recommendedName>
</protein>
<organism evidence="6 7">
    <name type="scientific">Cellulomonas chengniuliangii</name>
    <dbReference type="NCBI Taxonomy" id="2968084"/>
    <lineage>
        <taxon>Bacteria</taxon>
        <taxon>Bacillati</taxon>
        <taxon>Actinomycetota</taxon>
        <taxon>Actinomycetes</taxon>
        <taxon>Micrococcales</taxon>
        <taxon>Cellulomonadaceae</taxon>
        <taxon>Cellulomonas</taxon>
    </lineage>
</organism>